<organism evidence="1">
    <name type="scientific">marine sediment metagenome</name>
    <dbReference type="NCBI Taxonomy" id="412755"/>
    <lineage>
        <taxon>unclassified sequences</taxon>
        <taxon>metagenomes</taxon>
        <taxon>ecological metagenomes</taxon>
    </lineage>
</organism>
<accession>X1HI14</accession>
<dbReference type="AlphaFoldDB" id="X1HI14"/>
<protein>
    <submittedName>
        <fullName evidence="1">Uncharacterized protein</fullName>
    </submittedName>
</protein>
<proteinExistence type="predicted"/>
<feature type="non-terminal residue" evidence="1">
    <location>
        <position position="1"/>
    </location>
</feature>
<comment type="caution">
    <text evidence="1">The sequence shown here is derived from an EMBL/GenBank/DDBJ whole genome shotgun (WGS) entry which is preliminary data.</text>
</comment>
<sequence>VLIAIEFFSGYFFIVLVEAKYFSSKSSLALNEEELEIAVAPNDQLAREYLDLLNSHNVFHVPKSKVSGRALLYTTAHRSIPIDSLKESLIEIRKFVSREDEINLYWTSWFELYPIISQIKDTLDWERPILVDLKLLLERKRLVHFRGLNLDIIKSVLEKSVYKRKIKEEPAKYRFALAPETINTPPIFYFSKPRIREYRWAVPIKQLGCKIYEGGAL</sequence>
<reference evidence="1" key="1">
    <citation type="journal article" date="2014" name="Front. Microbiol.">
        <title>High frequency of phylogenetically diverse reductive dehalogenase-homologous genes in deep subseafloor sedimentary metagenomes.</title>
        <authorList>
            <person name="Kawai M."/>
            <person name="Futagami T."/>
            <person name="Toyoda A."/>
            <person name="Takaki Y."/>
            <person name="Nishi S."/>
            <person name="Hori S."/>
            <person name="Arai W."/>
            <person name="Tsubouchi T."/>
            <person name="Morono Y."/>
            <person name="Uchiyama I."/>
            <person name="Ito T."/>
            <person name="Fujiyama A."/>
            <person name="Inagaki F."/>
            <person name="Takami H."/>
        </authorList>
    </citation>
    <scope>NUCLEOTIDE SEQUENCE</scope>
    <source>
        <strain evidence="1">Expedition CK06-06</strain>
    </source>
</reference>
<gene>
    <name evidence="1" type="ORF">S03H2_49018</name>
</gene>
<name>X1HI14_9ZZZZ</name>
<dbReference type="EMBL" id="BARU01030951">
    <property type="protein sequence ID" value="GAH69102.1"/>
    <property type="molecule type" value="Genomic_DNA"/>
</dbReference>
<evidence type="ECO:0000313" key="1">
    <source>
        <dbReference type="EMBL" id="GAH69102.1"/>
    </source>
</evidence>